<accession>A0A9D4UG76</accession>
<keyword evidence="1" id="KW-0677">Repeat</keyword>
<evidence type="ECO:0000313" key="4">
    <source>
        <dbReference type="EMBL" id="KAI5067310.1"/>
    </source>
</evidence>
<dbReference type="OrthoDB" id="26525at2759"/>
<evidence type="ECO:0000313" key="5">
    <source>
        <dbReference type="Proteomes" id="UP000886520"/>
    </source>
</evidence>
<dbReference type="PROSITE" id="PS50222">
    <property type="entry name" value="EF_HAND_2"/>
    <property type="match status" value="3"/>
</dbReference>
<reference evidence="4" key="1">
    <citation type="submission" date="2021-01" db="EMBL/GenBank/DDBJ databases">
        <title>Adiantum capillus-veneris genome.</title>
        <authorList>
            <person name="Fang Y."/>
            <person name="Liao Q."/>
        </authorList>
    </citation>
    <scope>NUCLEOTIDE SEQUENCE</scope>
    <source>
        <strain evidence="4">H3</strain>
        <tissue evidence="4">Leaf</tissue>
    </source>
</reference>
<feature type="domain" description="EF-hand" evidence="3">
    <location>
        <begin position="87"/>
        <end position="122"/>
    </location>
</feature>
<keyword evidence="5" id="KW-1185">Reference proteome</keyword>
<dbReference type="InterPro" id="IPR011992">
    <property type="entry name" value="EF-hand-dom_pair"/>
</dbReference>
<dbReference type="SUPFAM" id="SSF47473">
    <property type="entry name" value="EF-hand"/>
    <property type="match status" value="1"/>
</dbReference>
<dbReference type="EMBL" id="JABFUD020000017">
    <property type="protein sequence ID" value="KAI5067310.1"/>
    <property type="molecule type" value="Genomic_DNA"/>
</dbReference>
<dbReference type="Pfam" id="PF13499">
    <property type="entry name" value="EF-hand_7"/>
    <property type="match status" value="1"/>
</dbReference>
<feature type="domain" description="EF-hand" evidence="3">
    <location>
        <begin position="185"/>
        <end position="220"/>
    </location>
</feature>
<organism evidence="4 5">
    <name type="scientific">Adiantum capillus-veneris</name>
    <name type="common">Maidenhair fern</name>
    <dbReference type="NCBI Taxonomy" id="13818"/>
    <lineage>
        <taxon>Eukaryota</taxon>
        <taxon>Viridiplantae</taxon>
        <taxon>Streptophyta</taxon>
        <taxon>Embryophyta</taxon>
        <taxon>Tracheophyta</taxon>
        <taxon>Polypodiopsida</taxon>
        <taxon>Polypodiidae</taxon>
        <taxon>Polypodiales</taxon>
        <taxon>Pteridineae</taxon>
        <taxon>Pteridaceae</taxon>
        <taxon>Vittarioideae</taxon>
        <taxon>Adiantum</taxon>
    </lineage>
</organism>
<dbReference type="SMART" id="SM00054">
    <property type="entry name" value="EFh"/>
    <property type="match status" value="3"/>
</dbReference>
<evidence type="ECO:0000256" key="2">
    <source>
        <dbReference type="ARBA" id="ARBA00022837"/>
    </source>
</evidence>
<dbReference type="Pfam" id="PF13833">
    <property type="entry name" value="EF-hand_8"/>
    <property type="match status" value="1"/>
</dbReference>
<gene>
    <name evidence="4" type="ORF">GOP47_0017838</name>
</gene>
<dbReference type="AlphaFoldDB" id="A0A9D4UG76"/>
<dbReference type="InterPro" id="IPR050145">
    <property type="entry name" value="Centrin_CML-like"/>
</dbReference>
<sequence>MVALEPLRKASCVGNTVFFCSVNEEEKSRGALIRWTMGVIFGKHSKGRGLSKIERRMINAMKEKGASGKSSVKTFNSIIMMFPRIDKTFEAVRDTFKRFDKNGNGTLELEELKECFIELQVSFTDEEVKELYAESDMNANSGIDFKEFIVLLALVYLLTSPSDKSNVSSSLRCCKSRLGLAQLEESFDKIADAFVFFDKDCDGYVSKSEIVEAIGQASPGSRNADRIGLKRFEEMDWDKNVIHLEQGDSHSTFGASNPAGACKVAHPSPLTFLPVRFGQC</sequence>
<dbReference type="Gene3D" id="1.10.238.10">
    <property type="entry name" value="EF-hand"/>
    <property type="match status" value="2"/>
</dbReference>
<evidence type="ECO:0000259" key="3">
    <source>
        <dbReference type="PROSITE" id="PS50222"/>
    </source>
</evidence>
<dbReference type="CDD" id="cd00051">
    <property type="entry name" value="EFh"/>
    <property type="match status" value="1"/>
</dbReference>
<dbReference type="GO" id="GO:0005509">
    <property type="term" value="F:calcium ion binding"/>
    <property type="evidence" value="ECO:0007669"/>
    <property type="project" value="InterPro"/>
</dbReference>
<dbReference type="PROSITE" id="PS00018">
    <property type="entry name" value="EF_HAND_1"/>
    <property type="match status" value="2"/>
</dbReference>
<comment type="caution">
    <text evidence="4">The sequence shown here is derived from an EMBL/GenBank/DDBJ whole genome shotgun (WGS) entry which is preliminary data.</text>
</comment>
<name>A0A9D4UG76_ADICA</name>
<evidence type="ECO:0000256" key="1">
    <source>
        <dbReference type="ARBA" id="ARBA00022737"/>
    </source>
</evidence>
<protein>
    <recommendedName>
        <fullName evidence="3">EF-hand domain-containing protein</fullName>
    </recommendedName>
</protein>
<feature type="domain" description="EF-hand" evidence="3">
    <location>
        <begin position="123"/>
        <end position="158"/>
    </location>
</feature>
<proteinExistence type="predicted"/>
<keyword evidence="2" id="KW-0106">Calcium</keyword>
<dbReference type="InterPro" id="IPR018247">
    <property type="entry name" value="EF_Hand_1_Ca_BS"/>
</dbReference>
<dbReference type="FunFam" id="1.10.238.10:FF:000003">
    <property type="entry name" value="Calmodulin A"/>
    <property type="match status" value="1"/>
</dbReference>
<dbReference type="InterPro" id="IPR002048">
    <property type="entry name" value="EF_hand_dom"/>
</dbReference>
<dbReference type="PANTHER" id="PTHR23050">
    <property type="entry name" value="CALCIUM BINDING PROTEIN"/>
    <property type="match status" value="1"/>
</dbReference>
<dbReference type="Proteomes" id="UP000886520">
    <property type="component" value="Chromosome 17"/>
</dbReference>